<dbReference type="InterPro" id="IPR025110">
    <property type="entry name" value="AMP-bd_C"/>
</dbReference>
<dbReference type="SUPFAM" id="SSF47336">
    <property type="entry name" value="ACP-like"/>
    <property type="match status" value="1"/>
</dbReference>
<dbReference type="InterPro" id="IPR042099">
    <property type="entry name" value="ANL_N_sf"/>
</dbReference>
<dbReference type="Gene3D" id="3.30.559.10">
    <property type="entry name" value="Chloramphenicol acetyltransferase-like domain"/>
    <property type="match status" value="1"/>
</dbReference>
<dbReference type="PANTHER" id="PTHR45527">
    <property type="entry name" value="NONRIBOSOMAL PEPTIDE SYNTHETASE"/>
    <property type="match status" value="1"/>
</dbReference>
<dbReference type="PROSITE" id="PS00455">
    <property type="entry name" value="AMP_BINDING"/>
    <property type="match status" value="1"/>
</dbReference>
<sequence length="1097" mass="116115">MTEASRTRGSLARRAVTSHAQDRAWFLDRLVPGSPAHSLSRTYRATGELDLAALGAAWREVTARHEILRTTLADDGGRPVQRIAADVRAVPSYIDLCALASAGAEPPGAPGQAYAEQAAGRRHTEEAAERWCAEQTALPFHLDEGPLARLAVARLCDAKYVIAVTLHRAVADDRSMAILAEEISACYAAAVAGRPVGEALPGLPFQYADHARRERERESTPEFGRLLDRWTSALTPAPASPALPADRARPAGPSPHGGLLRFDWGEELGADLAALSRAEGRTPMVILLAAFQCLLGRYGREERFAVGVPVTVRPSSEADALIGPFGDHLVLGADLSGRPAFREVLARVAHVTEEAFAARELPFDTVVRTLNVDRDPYRTPMGDVMFVYRDAPEPELRLAGAAVRRLPDGGGSAATDLTLTVDRVEPSVTGSLEYRDSLFDKTSARLILGQLRTLLAAALRDPGATAGDLPLESPERVRVAVRDADLIAAGPAERPVHELVHLRARAVPDAVAVTWEGADLTYRELEERAAPVTAALRALGVTGGEPVAVRMAQGPRQVATLLGVLDSGAHLVCLGTGDAGERGKAVLGDSAPPVLVVDDGADDELARWYREELGGQVLDIALPGVAVPGGALPGPAAGGEDGRAYIAYTSGSTGRPKGIAQTHGSFAQFVTWFAREFDVVPGTRMAQWAAPGYDASLVEIFVALAAGATLCPVPERTRANPEKLVAWLAQERITLFQTVPSFARQILGVVAADPEGAPALGHLLLAGEPLTGELANGLRAALPTARLVNLYGPTESILATWHEVTGPVYGVVPIGRPIPGRQVLLLDEHDRPCAPGVAGQIVIRGPHVTPGYVGAASGDRAPFQPLPGFDDGHRSYRTGDLGRRRWDGALEFGGRKDFQVKFNGARMELTDIEAALAAHESVAECAVVAVPGPDGLVKRLVGYVVSRTAPDGTPAGTADAWRAALRRRFGKAMPPVSFKTLDRLPRNIGGKVDRGALPHPAPARAPSARMPDTEAAREVVAIWSELLGTEEPGADATFFSTGGHSLLIPVLLDRIRGRLGTTVSLAQFFADPTPGGLAALVQSRSVPTEAVTQTMMG</sequence>
<dbReference type="InterPro" id="IPR045851">
    <property type="entry name" value="AMP-bd_C_sf"/>
</dbReference>
<dbReference type="InterPro" id="IPR020806">
    <property type="entry name" value="PKS_PP-bd"/>
</dbReference>
<comment type="cofactor">
    <cofactor evidence="1">
        <name>pantetheine 4'-phosphate</name>
        <dbReference type="ChEBI" id="CHEBI:47942"/>
    </cofactor>
</comment>
<dbReference type="PANTHER" id="PTHR45527:SF1">
    <property type="entry name" value="FATTY ACID SYNTHASE"/>
    <property type="match status" value="1"/>
</dbReference>
<dbReference type="Pfam" id="PF00501">
    <property type="entry name" value="AMP-binding"/>
    <property type="match status" value="1"/>
</dbReference>
<gene>
    <name evidence="6" type="ORF">ACFO8L_11605</name>
</gene>
<dbReference type="InterPro" id="IPR009081">
    <property type="entry name" value="PP-bd_ACP"/>
</dbReference>
<dbReference type="CDD" id="cd19531">
    <property type="entry name" value="LCL_NRPS-like"/>
    <property type="match status" value="1"/>
</dbReference>
<dbReference type="NCBIfam" id="TIGR01733">
    <property type="entry name" value="AA-adenyl-dom"/>
    <property type="match status" value="1"/>
</dbReference>
<evidence type="ECO:0000313" key="7">
    <source>
        <dbReference type="Proteomes" id="UP001595891"/>
    </source>
</evidence>
<feature type="compositionally biased region" description="Low complexity" evidence="4">
    <location>
        <begin position="997"/>
        <end position="1010"/>
    </location>
</feature>
<evidence type="ECO:0000313" key="6">
    <source>
        <dbReference type="EMBL" id="MFC4586725.1"/>
    </source>
</evidence>
<dbReference type="InterPro" id="IPR000873">
    <property type="entry name" value="AMP-dep_synth/lig_dom"/>
</dbReference>
<reference evidence="7" key="1">
    <citation type="journal article" date="2019" name="Int. J. Syst. Evol. Microbiol.">
        <title>The Global Catalogue of Microorganisms (GCM) 10K type strain sequencing project: providing services to taxonomists for standard genome sequencing and annotation.</title>
        <authorList>
            <consortium name="The Broad Institute Genomics Platform"/>
            <consortium name="The Broad Institute Genome Sequencing Center for Infectious Disease"/>
            <person name="Wu L."/>
            <person name="Ma J."/>
        </authorList>
    </citation>
    <scope>NUCLEOTIDE SEQUENCE [LARGE SCALE GENOMIC DNA]</scope>
    <source>
        <strain evidence="7">CCUG 49560</strain>
    </source>
</reference>
<dbReference type="Proteomes" id="UP001595891">
    <property type="component" value="Unassembled WGS sequence"/>
</dbReference>
<dbReference type="SUPFAM" id="SSF52777">
    <property type="entry name" value="CoA-dependent acyltransferases"/>
    <property type="match status" value="2"/>
</dbReference>
<evidence type="ECO:0000259" key="5">
    <source>
        <dbReference type="PROSITE" id="PS50075"/>
    </source>
</evidence>
<dbReference type="SUPFAM" id="SSF56801">
    <property type="entry name" value="Acetyl-CoA synthetase-like"/>
    <property type="match status" value="1"/>
</dbReference>
<dbReference type="InterPro" id="IPR010071">
    <property type="entry name" value="AA_adenyl_dom"/>
</dbReference>
<evidence type="ECO:0000256" key="3">
    <source>
        <dbReference type="ARBA" id="ARBA00022553"/>
    </source>
</evidence>
<dbReference type="RefSeq" id="WP_262842445.1">
    <property type="nucleotide sequence ID" value="NZ_JANZYP010000011.1"/>
</dbReference>
<dbReference type="Gene3D" id="3.40.50.1820">
    <property type="entry name" value="alpha/beta hydrolase"/>
    <property type="match status" value="1"/>
</dbReference>
<accession>A0ABV9EAZ7</accession>
<dbReference type="Gene3D" id="3.30.300.30">
    <property type="match status" value="1"/>
</dbReference>
<name>A0ABV9EAZ7_9ACTN</name>
<keyword evidence="2" id="KW-0596">Phosphopantetheine</keyword>
<keyword evidence="3" id="KW-0597">Phosphoprotein</keyword>
<dbReference type="SMART" id="SM00823">
    <property type="entry name" value="PKS_PP"/>
    <property type="match status" value="1"/>
</dbReference>
<organism evidence="6 7">
    <name type="scientific">Sphaerisporangium corydalis</name>
    <dbReference type="NCBI Taxonomy" id="1441875"/>
    <lineage>
        <taxon>Bacteria</taxon>
        <taxon>Bacillati</taxon>
        <taxon>Actinomycetota</taxon>
        <taxon>Actinomycetes</taxon>
        <taxon>Streptosporangiales</taxon>
        <taxon>Streptosporangiaceae</taxon>
        <taxon>Sphaerisporangium</taxon>
    </lineage>
</organism>
<evidence type="ECO:0000256" key="4">
    <source>
        <dbReference type="SAM" id="MobiDB-lite"/>
    </source>
</evidence>
<feature type="domain" description="Carrier" evidence="5">
    <location>
        <begin position="1010"/>
        <end position="1085"/>
    </location>
</feature>
<dbReference type="EMBL" id="JBHSFN010000006">
    <property type="protein sequence ID" value="MFC4586725.1"/>
    <property type="molecule type" value="Genomic_DNA"/>
</dbReference>
<dbReference type="Pfam" id="PF00668">
    <property type="entry name" value="Condensation"/>
    <property type="match status" value="1"/>
</dbReference>
<dbReference type="Pfam" id="PF00550">
    <property type="entry name" value="PP-binding"/>
    <property type="match status" value="1"/>
</dbReference>
<dbReference type="InterPro" id="IPR001242">
    <property type="entry name" value="Condensation_dom"/>
</dbReference>
<dbReference type="Gene3D" id="3.30.559.30">
    <property type="entry name" value="Nonribosomal peptide synthetase, condensation domain"/>
    <property type="match status" value="1"/>
</dbReference>
<dbReference type="PROSITE" id="PS50075">
    <property type="entry name" value="CARRIER"/>
    <property type="match status" value="1"/>
</dbReference>
<protein>
    <submittedName>
        <fullName evidence="6">Amino acid adenylation domain-containing protein</fullName>
    </submittedName>
</protein>
<evidence type="ECO:0000256" key="1">
    <source>
        <dbReference type="ARBA" id="ARBA00001957"/>
    </source>
</evidence>
<proteinExistence type="predicted"/>
<comment type="caution">
    <text evidence="6">The sequence shown here is derived from an EMBL/GenBank/DDBJ whole genome shotgun (WGS) entry which is preliminary data.</text>
</comment>
<dbReference type="InterPro" id="IPR029058">
    <property type="entry name" value="AB_hydrolase_fold"/>
</dbReference>
<dbReference type="InterPro" id="IPR023213">
    <property type="entry name" value="CAT-like_dom_sf"/>
</dbReference>
<keyword evidence="7" id="KW-1185">Reference proteome</keyword>
<dbReference type="InterPro" id="IPR020845">
    <property type="entry name" value="AMP-binding_CS"/>
</dbReference>
<dbReference type="Gene3D" id="3.40.50.12780">
    <property type="entry name" value="N-terminal domain of ligase-like"/>
    <property type="match status" value="1"/>
</dbReference>
<dbReference type="CDD" id="cd05930">
    <property type="entry name" value="A_NRPS"/>
    <property type="match status" value="1"/>
</dbReference>
<feature type="region of interest" description="Disordered" evidence="4">
    <location>
        <begin position="989"/>
        <end position="1011"/>
    </location>
</feature>
<evidence type="ECO:0000256" key="2">
    <source>
        <dbReference type="ARBA" id="ARBA00022450"/>
    </source>
</evidence>
<dbReference type="Pfam" id="PF13193">
    <property type="entry name" value="AMP-binding_C"/>
    <property type="match status" value="1"/>
</dbReference>
<dbReference type="InterPro" id="IPR036736">
    <property type="entry name" value="ACP-like_sf"/>
</dbReference>